<protein>
    <submittedName>
        <fullName evidence="1">Uncharacterized protein</fullName>
    </submittedName>
</protein>
<sequence>MTLNHAQLHPAVVFKNQGYRKAAAYSRYLRRFRDMPIYPSFSIHPDGFNKYNMDVPSLLHGLGWSSLVEDTRFNYCPEVVRKFYVNIKCGHGCNPSFFTTIVFGYEIKVTPQFLTTLIDIPHSGFLAGTDGEFTDRGFSFTAALPGI</sequence>
<gene>
    <name evidence="1" type="ORF">LTRI10_LOCUS41374</name>
</gene>
<accession>A0AAV2FSG9</accession>
<dbReference type="EMBL" id="OZ034820">
    <property type="protein sequence ID" value="CAL1401309.1"/>
    <property type="molecule type" value="Genomic_DNA"/>
</dbReference>
<reference evidence="1 2" key="1">
    <citation type="submission" date="2024-04" db="EMBL/GenBank/DDBJ databases">
        <authorList>
            <person name="Fracassetti M."/>
        </authorList>
    </citation>
    <scope>NUCLEOTIDE SEQUENCE [LARGE SCALE GENOMIC DNA]</scope>
</reference>
<keyword evidence="2" id="KW-1185">Reference proteome</keyword>
<name>A0AAV2FSG9_9ROSI</name>
<proteinExistence type="predicted"/>
<dbReference type="Proteomes" id="UP001497516">
    <property type="component" value="Chromosome 7"/>
</dbReference>
<dbReference type="AlphaFoldDB" id="A0AAV2FSG9"/>
<evidence type="ECO:0000313" key="1">
    <source>
        <dbReference type="EMBL" id="CAL1401309.1"/>
    </source>
</evidence>
<evidence type="ECO:0000313" key="2">
    <source>
        <dbReference type="Proteomes" id="UP001497516"/>
    </source>
</evidence>
<organism evidence="1 2">
    <name type="scientific">Linum trigynum</name>
    <dbReference type="NCBI Taxonomy" id="586398"/>
    <lineage>
        <taxon>Eukaryota</taxon>
        <taxon>Viridiplantae</taxon>
        <taxon>Streptophyta</taxon>
        <taxon>Embryophyta</taxon>
        <taxon>Tracheophyta</taxon>
        <taxon>Spermatophyta</taxon>
        <taxon>Magnoliopsida</taxon>
        <taxon>eudicotyledons</taxon>
        <taxon>Gunneridae</taxon>
        <taxon>Pentapetalae</taxon>
        <taxon>rosids</taxon>
        <taxon>fabids</taxon>
        <taxon>Malpighiales</taxon>
        <taxon>Linaceae</taxon>
        <taxon>Linum</taxon>
    </lineage>
</organism>